<dbReference type="GO" id="GO:0140941">
    <property type="term" value="F:histone H4K20me methyltransferase activity"/>
    <property type="evidence" value="ECO:0007669"/>
    <property type="project" value="UniProtKB-EC"/>
</dbReference>
<sequence>MRRPSTRPRGGAAAVPDESRTRRWEVVAAAARAPEEEEEEEKRLLSGTEHIPLPRWCQKQHDLQSAMGPDRVTARELCENDDLATSLVLDPYLGFRTHKMNVSPVPTLRRQHYLRSALEAFLRQRDLEAAYRALTVGGWMAHYFQNRAPRQEAALKTHIFCYLRAFLPESGFTILPCTRYSMETNGAKIVSTRAWKKNEKLELLVGCIAELREEDENLLRAGENDFSIMYSTRKRSAQLWLGPAAFINHDGNTACVKVLRDIEPGDEVTCFYGEGFFGEKNEHCECYTCERKGEGAFRLQPRELELRSQPLDKYQLRETKRRLQQGLDNSQQSLLGLRACSHLSPLRRDPFCAACQPPCLLPASPHLDYLPLWLQWMPQPQPRVRPRKRRRPRIRPTSLFPVLRAAYVSLHRWGGCGPRCQLRGEATVALHLLPKTRWTPQQDWYWARRYGLPSVVRVDLTRLAPALPAAPAPTGSPASVPTADLVPKQALSFAPFCPPKRLRLVVSHGSIDLDINSGEP</sequence>
<proteinExistence type="predicted"/>
<dbReference type="EC" id="2.1.1.362" evidence="4"/>
<evidence type="ECO:0000256" key="7">
    <source>
        <dbReference type="ARBA" id="ARBA00022603"/>
    </source>
</evidence>
<dbReference type="InterPro" id="IPR025790">
    <property type="entry name" value="Suv4-20_animal"/>
</dbReference>
<dbReference type="InterPro" id="IPR039977">
    <property type="entry name" value="Suv4-20/Set9"/>
</dbReference>
<keyword evidence="6" id="KW-0678">Repressor</keyword>
<keyword evidence="9" id="KW-0949">S-adenosyl-L-methionine</keyword>
<keyword evidence="10" id="KW-0156">Chromatin regulator</keyword>
<dbReference type="PROSITE" id="PS51570">
    <property type="entry name" value="SAM_MT43_SUVAR420_2"/>
    <property type="match status" value="1"/>
</dbReference>
<evidence type="ECO:0000256" key="18">
    <source>
        <dbReference type="SAM" id="MobiDB-lite"/>
    </source>
</evidence>
<protein>
    <recommendedName>
        <fullName evidence="14">[histone H4]-N-methyl-L-lysine20 N-methyltransferase KMT5B</fullName>
        <ecNumber evidence="3">2.1.1.361</ecNumber>
        <ecNumber evidence="4">2.1.1.362</ecNumber>
    </recommendedName>
    <alternativeName>
        <fullName evidence="15">[histone H4]-lysine20 N-methyltransferase KMT5B</fullName>
    </alternativeName>
</protein>
<evidence type="ECO:0000256" key="11">
    <source>
        <dbReference type="ARBA" id="ARBA00023015"/>
    </source>
</evidence>
<evidence type="ECO:0000313" key="19">
    <source>
        <dbReference type="EMBL" id="KAH0507445.1"/>
    </source>
</evidence>
<comment type="subcellular location">
    <subcellularLocation>
        <location evidence="2">Chromosome</location>
    </subcellularLocation>
    <subcellularLocation>
        <location evidence="1">Nucleus</location>
    </subcellularLocation>
</comment>
<evidence type="ECO:0000256" key="15">
    <source>
        <dbReference type="ARBA" id="ARBA00031835"/>
    </source>
</evidence>
<comment type="catalytic activity">
    <reaction evidence="16">
        <text>N(6),N(6)-dimethyl-L-lysyl(20)-[histone H4] + S-adenosyl-L-methionine = N(6),N(6),N(6)-trimethyl-L-lysyl(20)-[histone H4] + S-adenosyl-L-homocysteine + H(+)</text>
        <dbReference type="Rhea" id="RHEA:61992"/>
        <dbReference type="Rhea" id="RHEA-COMP:15556"/>
        <dbReference type="Rhea" id="RHEA-COMP:15998"/>
        <dbReference type="ChEBI" id="CHEBI:15378"/>
        <dbReference type="ChEBI" id="CHEBI:57856"/>
        <dbReference type="ChEBI" id="CHEBI:59789"/>
        <dbReference type="ChEBI" id="CHEBI:61961"/>
        <dbReference type="ChEBI" id="CHEBI:61976"/>
    </reaction>
    <physiologicalReaction direction="left-to-right" evidence="16">
        <dbReference type="Rhea" id="RHEA:61993"/>
    </physiologicalReaction>
</comment>
<evidence type="ECO:0000256" key="10">
    <source>
        <dbReference type="ARBA" id="ARBA00022853"/>
    </source>
</evidence>
<keyword evidence="11" id="KW-0805">Transcription regulation</keyword>
<accession>A0A8J6KQJ5</accession>
<dbReference type="GO" id="GO:0032259">
    <property type="term" value="P:methylation"/>
    <property type="evidence" value="ECO:0007669"/>
    <property type="project" value="UniProtKB-KW"/>
</dbReference>
<evidence type="ECO:0000256" key="9">
    <source>
        <dbReference type="ARBA" id="ARBA00022691"/>
    </source>
</evidence>
<evidence type="ECO:0000256" key="12">
    <source>
        <dbReference type="ARBA" id="ARBA00023163"/>
    </source>
</evidence>
<evidence type="ECO:0000313" key="20">
    <source>
        <dbReference type="Proteomes" id="UP000710432"/>
    </source>
</evidence>
<dbReference type="InterPro" id="IPR041938">
    <property type="entry name" value="Hist-Lys_N-MTase_N"/>
</dbReference>
<dbReference type="GO" id="GO:0045830">
    <property type="term" value="P:positive regulation of isotype switching"/>
    <property type="evidence" value="ECO:0007669"/>
    <property type="project" value="UniProtKB-ARBA"/>
</dbReference>
<comment type="caution">
    <text evidence="19">The sequence shown here is derived from an EMBL/GenBank/DDBJ whole genome shotgun (WGS) entry which is preliminary data.</text>
</comment>
<dbReference type="EC" id="2.1.1.361" evidence="3"/>
<dbReference type="SUPFAM" id="SSF82199">
    <property type="entry name" value="SET domain"/>
    <property type="match status" value="1"/>
</dbReference>
<dbReference type="GO" id="GO:0140944">
    <property type="term" value="F:histone H4K20 monomethyltransferase activity"/>
    <property type="evidence" value="ECO:0007669"/>
    <property type="project" value="UniProtKB-EC"/>
</dbReference>
<reference evidence="19" key="1">
    <citation type="submission" date="2020-03" db="EMBL/GenBank/DDBJ databases">
        <title>Studies in the Genomics of Life Span.</title>
        <authorList>
            <person name="Glass D."/>
        </authorList>
    </citation>
    <scope>NUCLEOTIDE SEQUENCE</scope>
    <source>
        <strain evidence="19">LTLLF</strain>
        <tissue evidence="19">Muscle</tissue>
    </source>
</reference>
<dbReference type="FunFam" id="2.170.270.10:FF:000006">
    <property type="entry name" value="Histone-lysine N-methyltransferase"/>
    <property type="match status" value="1"/>
</dbReference>
<evidence type="ECO:0000256" key="14">
    <source>
        <dbReference type="ARBA" id="ARBA00031786"/>
    </source>
</evidence>
<dbReference type="AlphaFoldDB" id="A0A8J6KQJ5"/>
<name>A0A8J6KQJ5_MICOH</name>
<evidence type="ECO:0000256" key="1">
    <source>
        <dbReference type="ARBA" id="ARBA00004123"/>
    </source>
</evidence>
<evidence type="ECO:0000256" key="6">
    <source>
        <dbReference type="ARBA" id="ARBA00022491"/>
    </source>
</evidence>
<dbReference type="Proteomes" id="UP000710432">
    <property type="component" value="Unassembled WGS sequence"/>
</dbReference>
<evidence type="ECO:0000256" key="3">
    <source>
        <dbReference type="ARBA" id="ARBA00012187"/>
    </source>
</evidence>
<keyword evidence="5" id="KW-0158">Chromosome</keyword>
<evidence type="ECO:0000256" key="8">
    <source>
        <dbReference type="ARBA" id="ARBA00022679"/>
    </source>
</evidence>
<dbReference type="PANTHER" id="PTHR12977:SF11">
    <property type="entry name" value="HISTONE-LYSINE N-METHYLTRANSFERASE KMT5C"/>
    <property type="match status" value="1"/>
</dbReference>
<dbReference type="InterPro" id="IPR046341">
    <property type="entry name" value="SET_dom_sf"/>
</dbReference>
<dbReference type="Gene3D" id="1.10.10.1700">
    <property type="entry name" value="Histone-lysine N-methyltransferase"/>
    <property type="match status" value="1"/>
</dbReference>
<dbReference type="FunFam" id="1.10.10.1700:FF:000001">
    <property type="entry name" value="Histone-lysine N-methyltransferase"/>
    <property type="match status" value="1"/>
</dbReference>
<gene>
    <name evidence="19" type="ORF">LTLLF_168760</name>
</gene>
<feature type="region of interest" description="Disordered" evidence="18">
    <location>
        <begin position="1"/>
        <end position="21"/>
    </location>
</feature>
<organism evidence="19 20">
    <name type="scientific">Microtus ochrogaster</name>
    <name type="common">Prairie vole</name>
    <dbReference type="NCBI Taxonomy" id="79684"/>
    <lineage>
        <taxon>Eukaryota</taxon>
        <taxon>Metazoa</taxon>
        <taxon>Chordata</taxon>
        <taxon>Craniata</taxon>
        <taxon>Vertebrata</taxon>
        <taxon>Euteleostomi</taxon>
        <taxon>Mammalia</taxon>
        <taxon>Eutheria</taxon>
        <taxon>Euarchontoglires</taxon>
        <taxon>Glires</taxon>
        <taxon>Rodentia</taxon>
        <taxon>Myomorpha</taxon>
        <taxon>Muroidea</taxon>
        <taxon>Cricetidae</taxon>
        <taxon>Arvicolinae</taxon>
        <taxon>Microtus</taxon>
    </lineage>
</organism>
<evidence type="ECO:0000256" key="13">
    <source>
        <dbReference type="ARBA" id="ARBA00023242"/>
    </source>
</evidence>
<evidence type="ECO:0000256" key="17">
    <source>
        <dbReference type="ARBA" id="ARBA00048710"/>
    </source>
</evidence>
<dbReference type="GO" id="GO:0005634">
    <property type="term" value="C:nucleus"/>
    <property type="evidence" value="ECO:0007669"/>
    <property type="project" value="UniProtKB-SubCell"/>
</dbReference>
<evidence type="ECO:0000256" key="2">
    <source>
        <dbReference type="ARBA" id="ARBA00004286"/>
    </source>
</evidence>
<dbReference type="Gene3D" id="2.170.270.10">
    <property type="entry name" value="SET domain"/>
    <property type="match status" value="1"/>
</dbReference>
<dbReference type="GO" id="GO:0000779">
    <property type="term" value="C:condensed chromosome, centromeric region"/>
    <property type="evidence" value="ECO:0007669"/>
    <property type="project" value="UniProtKB-ARBA"/>
</dbReference>
<evidence type="ECO:0000256" key="5">
    <source>
        <dbReference type="ARBA" id="ARBA00022454"/>
    </source>
</evidence>
<keyword evidence="8" id="KW-0808">Transferase</keyword>
<keyword evidence="7" id="KW-0489">Methyltransferase</keyword>
<comment type="catalytic activity">
    <reaction evidence="17">
        <text>N(6)-methyl-L-lysyl(20)-[histone H4] + S-adenosyl-L-methionine = N(6),N(6)-dimethyl-L-lysyl(20)-[histone H4] + S-adenosyl-L-homocysteine + H(+)</text>
        <dbReference type="Rhea" id="RHEA:60348"/>
        <dbReference type="Rhea" id="RHEA-COMP:15555"/>
        <dbReference type="Rhea" id="RHEA-COMP:15556"/>
        <dbReference type="ChEBI" id="CHEBI:15378"/>
        <dbReference type="ChEBI" id="CHEBI:57856"/>
        <dbReference type="ChEBI" id="CHEBI:59789"/>
        <dbReference type="ChEBI" id="CHEBI:61929"/>
        <dbReference type="ChEBI" id="CHEBI:61976"/>
        <dbReference type="EC" id="2.1.1.362"/>
    </reaction>
    <physiologicalReaction direction="left-to-right" evidence="17">
        <dbReference type="Rhea" id="RHEA:60349"/>
    </physiologicalReaction>
</comment>
<keyword evidence="13" id="KW-0539">Nucleus</keyword>
<evidence type="ECO:0000256" key="16">
    <source>
        <dbReference type="ARBA" id="ARBA00048602"/>
    </source>
</evidence>
<dbReference type="EMBL" id="JAATJU010023569">
    <property type="protein sequence ID" value="KAH0507445.1"/>
    <property type="molecule type" value="Genomic_DNA"/>
</dbReference>
<dbReference type="PANTHER" id="PTHR12977">
    <property type="entry name" value="SUPPRESSOR OF VARIEGATION 4-20-RELATED"/>
    <property type="match status" value="1"/>
</dbReference>
<keyword evidence="12" id="KW-0804">Transcription</keyword>
<evidence type="ECO:0000256" key="4">
    <source>
        <dbReference type="ARBA" id="ARBA00012188"/>
    </source>
</evidence>